<organism evidence="3 4">
    <name type="scientific">Pyrrhoderma noxium</name>
    <dbReference type="NCBI Taxonomy" id="2282107"/>
    <lineage>
        <taxon>Eukaryota</taxon>
        <taxon>Fungi</taxon>
        <taxon>Dikarya</taxon>
        <taxon>Basidiomycota</taxon>
        <taxon>Agaricomycotina</taxon>
        <taxon>Agaricomycetes</taxon>
        <taxon>Hymenochaetales</taxon>
        <taxon>Hymenochaetaceae</taxon>
        <taxon>Pyrrhoderma</taxon>
    </lineage>
</organism>
<feature type="compositionally biased region" description="Polar residues" evidence="1">
    <location>
        <begin position="239"/>
        <end position="262"/>
    </location>
</feature>
<evidence type="ECO:0000256" key="2">
    <source>
        <dbReference type="SAM" id="Phobius"/>
    </source>
</evidence>
<proteinExistence type="predicted"/>
<feature type="region of interest" description="Disordered" evidence="1">
    <location>
        <begin position="233"/>
        <end position="265"/>
    </location>
</feature>
<feature type="compositionally biased region" description="Low complexity" evidence="1">
    <location>
        <begin position="75"/>
        <end position="94"/>
    </location>
</feature>
<protein>
    <submittedName>
        <fullName evidence="3">Uncharacterized protein</fullName>
    </submittedName>
</protein>
<feature type="region of interest" description="Disordered" evidence="1">
    <location>
        <begin position="42"/>
        <end position="61"/>
    </location>
</feature>
<keyword evidence="2" id="KW-0812">Transmembrane</keyword>
<name>A0A286UJF3_9AGAM</name>
<evidence type="ECO:0000256" key="1">
    <source>
        <dbReference type="SAM" id="MobiDB-lite"/>
    </source>
</evidence>
<feature type="region of interest" description="Disordered" evidence="1">
    <location>
        <begin position="75"/>
        <end position="95"/>
    </location>
</feature>
<keyword evidence="4" id="KW-1185">Reference proteome</keyword>
<sequence length="286" mass="30921">MDGTNRRRIYANLERPIPHQPPRPCAGHATPPDAQKLVVTSSDTIPPMSTQSTSFETEQLETSTVSSTSFSSIFATSQTSSDPTPTTSVTDSNSYATSPSHVSAAVIGVLAGLLFLILASIPVLYLWHKRRQRLRHAQREVIGRMKLVDPLASSSRSTTSRHPSFRSSFSRRWSVNMPSLFGKRRSSPSFVGAGGIEMSQTKVIHSSGPDDRGCGLPMPNLPDRVITRHWSLADPTAPSPQNLRSTASEDTDSLFSSKQSDVGESVAPVSGVYTLTLNNAKSGEEP</sequence>
<accession>A0A286UJF3</accession>
<evidence type="ECO:0000313" key="4">
    <source>
        <dbReference type="Proteomes" id="UP000217199"/>
    </source>
</evidence>
<feature type="region of interest" description="Disordered" evidence="1">
    <location>
        <begin position="1"/>
        <end position="34"/>
    </location>
</feature>
<feature type="transmembrane region" description="Helical" evidence="2">
    <location>
        <begin position="102"/>
        <end position="127"/>
    </location>
</feature>
<dbReference type="AlphaFoldDB" id="A0A286UJF3"/>
<dbReference type="EMBL" id="NBII01000004">
    <property type="protein sequence ID" value="PAV19720.1"/>
    <property type="molecule type" value="Genomic_DNA"/>
</dbReference>
<gene>
    <name evidence="3" type="ORF">PNOK_0465400</name>
</gene>
<dbReference type="Proteomes" id="UP000217199">
    <property type="component" value="Unassembled WGS sequence"/>
</dbReference>
<reference evidence="3 4" key="1">
    <citation type="journal article" date="2017" name="Mol. Ecol.">
        <title>Comparative and population genomic landscape of Phellinus noxius: A hypervariable fungus causing root rot in trees.</title>
        <authorList>
            <person name="Chung C.L."/>
            <person name="Lee T.J."/>
            <person name="Akiba M."/>
            <person name="Lee H.H."/>
            <person name="Kuo T.H."/>
            <person name="Liu D."/>
            <person name="Ke H.M."/>
            <person name="Yokoi T."/>
            <person name="Roa M.B."/>
            <person name="Lu M.J."/>
            <person name="Chang Y.Y."/>
            <person name="Ann P.J."/>
            <person name="Tsai J.N."/>
            <person name="Chen C.Y."/>
            <person name="Tzean S.S."/>
            <person name="Ota Y."/>
            <person name="Hattori T."/>
            <person name="Sahashi N."/>
            <person name="Liou R.F."/>
            <person name="Kikuchi T."/>
            <person name="Tsai I.J."/>
        </authorList>
    </citation>
    <scope>NUCLEOTIDE SEQUENCE [LARGE SCALE GENOMIC DNA]</scope>
    <source>
        <strain evidence="3 4">FFPRI411160</strain>
    </source>
</reference>
<keyword evidence="2" id="KW-0472">Membrane</keyword>
<comment type="caution">
    <text evidence="3">The sequence shown here is derived from an EMBL/GenBank/DDBJ whole genome shotgun (WGS) entry which is preliminary data.</text>
</comment>
<evidence type="ECO:0000313" key="3">
    <source>
        <dbReference type="EMBL" id="PAV19720.1"/>
    </source>
</evidence>
<dbReference type="InParanoid" id="A0A286UJF3"/>
<keyword evidence="2" id="KW-1133">Transmembrane helix</keyword>